<accession>A0A1G9L9X6</accession>
<proteinExistence type="predicted"/>
<feature type="transmembrane region" description="Helical" evidence="1">
    <location>
        <begin position="218"/>
        <end position="237"/>
    </location>
</feature>
<dbReference type="GO" id="GO:0016717">
    <property type="term" value="F:oxidoreductase activity, acting on paired donors, with oxidation of a pair of donors resulting in the reduction of molecular oxygen to two molecules of water"/>
    <property type="evidence" value="ECO:0007669"/>
    <property type="project" value="TreeGrafter"/>
</dbReference>
<evidence type="ECO:0000313" key="3">
    <source>
        <dbReference type="EMBL" id="SDL58563.1"/>
    </source>
</evidence>
<keyword evidence="1" id="KW-1133">Transmembrane helix</keyword>
<feature type="transmembrane region" description="Helical" evidence="1">
    <location>
        <begin position="190"/>
        <end position="211"/>
    </location>
</feature>
<feature type="domain" description="Fatty acid desaturase" evidence="2">
    <location>
        <begin position="61"/>
        <end position="315"/>
    </location>
</feature>
<evidence type="ECO:0000256" key="1">
    <source>
        <dbReference type="SAM" id="Phobius"/>
    </source>
</evidence>
<dbReference type="EMBL" id="FNGE01000014">
    <property type="protein sequence ID" value="SDL58563.1"/>
    <property type="molecule type" value="Genomic_DNA"/>
</dbReference>
<keyword evidence="1" id="KW-0472">Membrane</keyword>
<feature type="transmembrane region" description="Helical" evidence="1">
    <location>
        <begin position="35"/>
        <end position="54"/>
    </location>
</feature>
<reference evidence="4" key="1">
    <citation type="submission" date="2016-10" db="EMBL/GenBank/DDBJ databases">
        <authorList>
            <person name="Varghese N."/>
            <person name="Submissions S."/>
        </authorList>
    </citation>
    <scope>NUCLEOTIDE SEQUENCE [LARGE SCALE GENOMIC DNA]</scope>
    <source>
        <strain evidence="4">CGMCC 1.7655</strain>
    </source>
</reference>
<gene>
    <name evidence="3" type="ORF">SAMN04487971_1148</name>
</gene>
<dbReference type="PANTHER" id="PTHR19353">
    <property type="entry name" value="FATTY ACID DESATURASE 2"/>
    <property type="match status" value="1"/>
</dbReference>
<dbReference type="Pfam" id="PF00487">
    <property type="entry name" value="FA_desaturase"/>
    <property type="match status" value="1"/>
</dbReference>
<dbReference type="GO" id="GO:0006629">
    <property type="term" value="P:lipid metabolic process"/>
    <property type="evidence" value="ECO:0007669"/>
    <property type="project" value="InterPro"/>
</dbReference>
<organism evidence="3 4">
    <name type="scientific">Paracoccus chinensis</name>
    <dbReference type="NCBI Taxonomy" id="525640"/>
    <lineage>
        <taxon>Bacteria</taxon>
        <taxon>Pseudomonadati</taxon>
        <taxon>Pseudomonadota</taxon>
        <taxon>Alphaproteobacteria</taxon>
        <taxon>Rhodobacterales</taxon>
        <taxon>Paracoccaceae</taxon>
        <taxon>Paracoccus</taxon>
    </lineage>
</organism>
<dbReference type="PANTHER" id="PTHR19353:SF73">
    <property type="entry name" value="FATTY ACID DESATURASE"/>
    <property type="match status" value="1"/>
</dbReference>
<dbReference type="STRING" id="525640.SAMN04487971_1148"/>
<dbReference type="InterPro" id="IPR012171">
    <property type="entry name" value="Fatty_acid_desaturase"/>
</dbReference>
<evidence type="ECO:0000259" key="2">
    <source>
        <dbReference type="Pfam" id="PF00487"/>
    </source>
</evidence>
<feature type="transmembrane region" description="Helical" evidence="1">
    <location>
        <begin position="60"/>
        <end position="79"/>
    </location>
</feature>
<protein>
    <submittedName>
        <fullName evidence="3">Omega-6 fatty acid desaturase (Delta-12 desaturase)</fullName>
    </submittedName>
</protein>
<keyword evidence="4" id="KW-1185">Reference proteome</keyword>
<dbReference type="GO" id="GO:0016020">
    <property type="term" value="C:membrane"/>
    <property type="evidence" value="ECO:0007669"/>
    <property type="project" value="TreeGrafter"/>
</dbReference>
<name>A0A1G9L9X6_9RHOB</name>
<dbReference type="AlphaFoldDB" id="A0A1G9L9X6"/>
<dbReference type="InterPro" id="IPR005804">
    <property type="entry name" value="FA_desaturase_dom"/>
</dbReference>
<dbReference type="CDD" id="cd03507">
    <property type="entry name" value="Delta12-FADS-like"/>
    <property type="match status" value="1"/>
</dbReference>
<dbReference type="Proteomes" id="UP000199555">
    <property type="component" value="Unassembled WGS sequence"/>
</dbReference>
<sequence length="352" mass="40308">MMVSSDNMPAAQVRSAKDWVRVLAKYREPSTSRSIFELLVTLVPFALLWGLAWASISVSYWLTLGIAVLNGLFLVRIFCIQHDCGHASFFHSRKVQDWVGRCLGVLTLTPYDVWRRTHSIHHAQHGNLDQRGIGDVMTLTVAEYHARSRLGRLMYRLYRHPLVLFGLAPSYLFLLQNRLPLGLMRAGRRYWISAMGTNAVIAMLLAVMVWLGGLTPVLLIFIPTVVVAATIGVWLFYVQHQFEETHWAGNDAWQLHKAALAGSSHYVLPTPLRWLSANIGIHHVHHLYSRVPFYRLPEILHDHAELAAAQRLTPWESLRSVNLHLWDEKLKRLTSFREARRRYGTAWAASRV</sequence>
<keyword evidence="1" id="KW-0812">Transmembrane</keyword>
<evidence type="ECO:0000313" key="4">
    <source>
        <dbReference type="Proteomes" id="UP000199555"/>
    </source>
</evidence>